<keyword evidence="2" id="KW-1185">Reference proteome</keyword>
<organism evidence="1 2">
    <name type="scientific">Marinomonas transparens</name>
    <dbReference type="NCBI Taxonomy" id="2795388"/>
    <lineage>
        <taxon>Bacteria</taxon>
        <taxon>Pseudomonadati</taxon>
        <taxon>Pseudomonadota</taxon>
        <taxon>Gammaproteobacteria</taxon>
        <taxon>Oceanospirillales</taxon>
        <taxon>Oceanospirillaceae</taxon>
        <taxon>Marinomonas</taxon>
    </lineage>
</organism>
<name>A0A934JMB0_9GAMM</name>
<evidence type="ECO:0000313" key="2">
    <source>
        <dbReference type="Proteomes" id="UP000628710"/>
    </source>
</evidence>
<dbReference type="RefSeq" id="WP_199466818.1">
    <property type="nucleotide sequence ID" value="NZ_JAEMNX010000002.1"/>
</dbReference>
<evidence type="ECO:0000313" key="1">
    <source>
        <dbReference type="EMBL" id="MBJ7536639.1"/>
    </source>
</evidence>
<sequence length="220" mass="24837">MTQSKLPSGMQTYSVLPDNRSPLERALELALSEALYAIDHPYPELLDAQHTLENAISTLGIERQVLVWDSEDSEQVQRKRAENAWRNRLLSGTRSGFIKALEQMGFGSEVTPWFALSPTRDPYHFQVWVYCSDRLLTAEINIRIDALFEEMKSERDVYEINLLRESIGTPRMAAAAEIGVIMTSNPVVQQASVSSSLSYLGMAQHSRIISTSEPAYNERL</sequence>
<dbReference type="Proteomes" id="UP000628710">
    <property type="component" value="Unassembled WGS sequence"/>
</dbReference>
<gene>
    <name evidence="1" type="ORF">I8J31_02985</name>
</gene>
<dbReference type="InterPro" id="IPR006521">
    <property type="entry name" value="Tail_protein_I"/>
</dbReference>
<reference evidence="1" key="1">
    <citation type="submission" date="2020-12" db="EMBL/GenBank/DDBJ databases">
        <title>Marinomonas arctica sp. nov., a psychrotolerant bacterium isolated from the Arctic.</title>
        <authorList>
            <person name="Zhang Y."/>
        </authorList>
    </citation>
    <scope>NUCLEOTIDE SEQUENCE</scope>
    <source>
        <strain evidence="1">C1424</strain>
    </source>
</reference>
<dbReference type="EMBL" id="JAEMNX010000002">
    <property type="protein sequence ID" value="MBJ7536639.1"/>
    <property type="molecule type" value="Genomic_DNA"/>
</dbReference>
<protein>
    <submittedName>
        <fullName evidence="1">Phage tail protein I</fullName>
    </submittedName>
</protein>
<comment type="caution">
    <text evidence="1">The sequence shown here is derived from an EMBL/GenBank/DDBJ whole genome shotgun (WGS) entry which is preliminary data.</text>
</comment>
<dbReference type="Pfam" id="PF09684">
    <property type="entry name" value="Tail_P2_I"/>
    <property type="match status" value="1"/>
</dbReference>
<dbReference type="AlphaFoldDB" id="A0A934JMB0"/>
<dbReference type="NCBIfam" id="TIGR01634">
    <property type="entry name" value="tail_P2_I"/>
    <property type="match status" value="1"/>
</dbReference>
<accession>A0A934JMB0</accession>
<proteinExistence type="predicted"/>